<keyword evidence="4" id="KW-1185">Reference proteome</keyword>
<dbReference type="OrthoDB" id="5195699at2"/>
<protein>
    <submittedName>
        <fullName evidence="3">Pilus assembly protein</fullName>
    </submittedName>
</protein>
<dbReference type="EMBL" id="CP047156">
    <property type="protein sequence ID" value="QHB99592.1"/>
    <property type="molecule type" value="Genomic_DNA"/>
</dbReference>
<gene>
    <name evidence="3" type="ORF">EK0264_04360</name>
</gene>
<keyword evidence="1" id="KW-0812">Transmembrane</keyword>
<dbReference type="KEGG" id="eke:EK0264_04360"/>
<keyword evidence="1" id="KW-1133">Transmembrane helix</keyword>
<dbReference type="InterPro" id="IPR012495">
    <property type="entry name" value="TadE-like_dom"/>
</dbReference>
<dbReference type="InParanoid" id="A0A7L4YL40"/>
<evidence type="ECO:0000259" key="2">
    <source>
        <dbReference type="Pfam" id="PF07811"/>
    </source>
</evidence>
<reference evidence="3 4" key="1">
    <citation type="journal article" date="2018" name="Int. J. Syst. Evol. Microbiol.">
        <title>Epidermidibacterium keratini gen. nov., sp. nov., a member of the family Sporichthyaceae, isolated from keratin epidermis.</title>
        <authorList>
            <person name="Lee D.G."/>
            <person name="Trujillo M.E."/>
            <person name="Kang S."/>
            <person name="Nam J.J."/>
            <person name="Kim Y.J."/>
        </authorList>
    </citation>
    <scope>NUCLEOTIDE SEQUENCE [LARGE SCALE GENOMIC DNA]</scope>
    <source>
        <strain evidence="3 4">EPI-7</strain>
    </source>
</reference>
<dbReference type="Proteomes" id="UP000463857">
    <property type="component" value="Chromosome"/>
</dbReference>
<feature type="domain" description="TadE-like" evidence="2">
    <location>
        <begin position="20"/>
        <end position="62"/>
    </location>
</feature>
<proteinExistence type="predicted"/>
<evidence type="ECO:0000313" key="3">
    <source>
        <dbReference type="EMBL" id="QHB99592.1"/>
    </source>
</evidence>
<keyword evidence="1" id="KW-0472">Membrane</keyword>
<evidence type="ECO:0000313" key="4">
    <source>
        <dbReference type="Proteomes" id="UP000463857"/>
    </source>
</evidence>
<name>A0A7L4YL40_9ACTN</name>
<dbReference type="Pfam" id="PF07811">
    <property type="entry name" value="TadE"/>
    <property type="match status" value="1"/>
</dbReference>
<evidence type="ECO:0000256" key="1">
    <source>
        <dbReference type="SAM" id="Phobius"/>
    </source>
</evidence>
<accession>A0A7L4YL40</accession>
<sequence length="143" mass="14776">MRSTASRANSRRARLRDDRGASVVEFSMVAVLLTSLFVAVLQVGIYLHQRNVAATSVQAAARYAANADIDSSAGSQRAKQLIASAVSPSAASGLECTSGEIVGSNGLTEVEVRCVGNFPSLASALGDVLPIEVVGRAVKEGVE</sequence>
<dbReference type="AlphaFoldDB" id="A0A7L4YL40"/>
<feature type="transmembrane region" description="Helical" evidence="1">
    <location>
        <begin position="21"/>
        <end position="47"/>
    </location>
</feature>
<organism evidence="3 4">
    <name type="scientific">Epidermidibacterium keratini</name>
    <dbReference type="NCBI Taxonomy" id="1891644"/>
    <lineage>
        <taxon>Bacteria</taxon>
        <taxon>Bacillati</taxon>
        <taxon>Actinomycetota</taxon>
        <taxon>Actinomycetes</taxon>
        <taxon>Sporichthyales</taxon>
        <taxon>Sporichthyaceae</taxon>
        <taxon>Epidermidibacterium</taxon>
    </lineage>
</organism>